<evidence type="ECO:0000313" key="3">
    <source>
        <dbReference type="Proteomes" id="UP001221898"/>
    </source>
</evidence>
<keyword evidence="3" id="KW-1185">Reference proteome</keyword>
<feature type="region of interest" description="Disordered" evidence="1">
    <location>
        <begin position="1"/>
        <end position="70"/>
    </location>
</feature>
<dbReference type="EMBL" id="JAINUG010000220">
    <property type="protein sequence ID" value="KAJ8386938.1"/>
    <property type="molecule type" value="Genomic_DNA"/>
</dbReference>
<comment type="caution">
    <text evidence="2">The sequence shown here is derived from an EMBL/GenBank/DDBJ whole genome shotgun (WGS) entry which is preliminary data.</text>
</comment>
<name>A0AAD7W862_9TELE</name>
<reference evidence="2" key="1">
    <citation type="journal article" date="2023" name="Science">
        <title>Genome structures resolve the early diversification of teleost fishes.</title>
        <authorList>
            <person name="Parey E."/>
            <person name="Louis A."/>
            <person name="Montfort J."/>
            <person name="Bouchez O."/>
            <person name="Roques C."/>
            <person name="Iampietro C."/>
            <person name="Lluch J."/>
            <person name="Castinel A."/>
            <person name="Donnadieu C."/>
            <person name="Desvignes T."/>
            <person name="Floi Bucao C."/>
            <person name="Jouanno E."/>
            <person name="Wen M."/>
            <person name="Mejri S."/>
            <person name="Dirks R."/>
            <person name="Jansen H."/>
            <person name="Henkel C."/>
            <person name="Chen W.J."/>
            <person name="Zahm M."/>
            <person name="Cabau C."/>
            <person name="Klopp C."/>
            <person name="Thompson A.W."/>
            <person name="Robinson-Rechavi M."/>
            <person name="Braasch I."/>
            <person name="Lecointre G."/>
            <person name="Bobe J."/>
            <person name="Postlethwait J.H."/>
            <person name="Berthelot C."/>
            <person name="Roest Crollius H."/>
            <person name="Guiguen Y."/>
        </authorList>
    </citation>
    <scope>NUCLEOTIDE SEQUENCE</scope>
    <source>
        <strain evidence="2">NC1722</strain>
    </source>
</reference>
<accession>A0AAD7W862</accession>
<sequence length="116" mass="12191">MQQREGCAEQLSSGMRSDKPRQTPGNKRSAAEHTAPCSTARAVTPTPHQRCGETPSTPSPVPVPSGNAFPQSVCAPLSAFNPDTGRSLSLRGPDPSLCPPGMRVAVHAPLEFSRTT</sequence>
<evidence type="ECO:0000313" key="2">
    <source>
        <dbReference type="EMBL" id="KAJ8386938.1"/>
    </source>
</evidence>
<evidence type="ECO:0000256" key="1">
    <source>
        <dbReference type="SAM" id="MobiDB-lite"/>
    </source>
</evidence>
<protein>
    <submittedName>
        <fullName evidence="2">Uncharacterized protein</fullName>
    </submittedName>
</protein>
<proteinExistence type="predicted"/>
<dbReference type="AlphaFoldDB" id="A0AAD7W862"/>
<dbReference type="Proteomes" id="UP001221898">
    <property type="component" value="Unassembled WGS sequence"/>
</dbReference>
<organism evidence="2 3">
    <name type="scientific">Aldrovandia affinis</name>
    <dbReference type="NCBI Taxonomy" id="143900"/>
    <lineage>
        <taxon>Eukaryota</taxon>
        <taxon>Metazoa</taxon>
        <taxon>Chordata</taxon>
        <taxon>Craniata</taxon>
        <taxon>Vertebrata</taxon>
        <taxon>Euteleostomi</taxon>
        <taxon>Actinopterygii</taxon>
        <taxon>Neopterygii</taxon>
        <taxon>Teleostei</taxon>
        <taxon>Notacanthiformes</taxon>
        <taxon>Halosauridae</taxon>
        <taxon>Aldrovandia</taxon>
    </lineage>
</organism>
<gene>
    <name evidence="2" type="ORF">AAFF_G00165350</name>
</gene>